<evidence type="ECO:0000313" key="5">
    <source>
        <dbReference type="Proteomes" id="UP000284120"/>
    </source>
</evidence>
<evidence type="ECO:0000256" key="2">
    <source>
        <dbReference type="SAM" id="SignalP"/>
    </source>
</evidence>
<dbReference type="SUPFAM" id="SSF52266">
    <property type="entry name" value="SGNH hydrolase"/>
    <property type="match status" value="1"/>
</dbReference>
<sequence>MKKILIALSFILGLASAQAKVILPYVFSNGMVLQQKSNAAIWGKTTPGTSVNVVTSWNKKEYKVKANADSTWKLKVETPKAGGPYQIDINDGDLVSIKDILIGEVWFISGQSNMEMALRGMGADQPILGGREAIASANNDKIRFFRSQHKVWGTPTDNLRGRWQTASPTSSPLFSALGYFFALKLQKQLNVPVGIVQVAYGGTPIEAWMSKESLAPFNAEVKIPQEKNEAIENKGTPTSLFNGMINPMIGLTVKGMLWYQGEHNRRYPARYAKLFPAMVADWRKRWNNGEFPFYYVQIAPYGSPASYVPYIPFLREAQLNSLNVIPNSGMVVNVDLGAENFNHPPFKEKVADRMLAMVLNRNYGFKELSYQGPAYKALSIQGNIAILSFDHAEKGLKFSEENNANFEVAGADKKFYPASIVKIKGNTIEVSASEVIKPVAVRYAFKAWVVGNLYNIEGFPASSFRTDNWEIPK</sequence>
<dbReference type="GO" id="GO:0005975">
    <property type="term" value="P:carbohydrate metabolic process"/>
    <property type="evidence" value="ECO:0007669"/>
    <property type="project" value="TreeGrafter"/>
</dbReference>
<organism evidence="4 5">
    <name type="scientific">Pedobacter chitinilyticus</name>
    <dbReference type="NCBI Taxonomy" id="2233776"/>
    <lineage>
        <taxon>Bacteria</taxon>
        <taxon>Pseudomonadati</taxon>
        <taxon>Bacteroidota</taxon>
        <taxon>Sphingobacteriia</taxon>
        <taxon>Sphingobacteriales</taxon>
        <taxon>Sphingobacteriaceae</taxon>
        <taxon>Pedobacter</taxon>
    </lineage>
</organism>
<evidence type="ECO:0000259" key="3">
    <source>
        <dbReference type="Pfam" id="PF03629"/>
    </source>
</evidence>
<dbReference type="Pfam" id="PF03629">
    <property type="entry name" value="SASA"/>
    <property type="match status" value="1"/>
</dbReference>
<gene>
    <name evidence="4" type="ORF">DPV69_01995</name>
</gene>
<dbReference type="AlphaFoldDB" id="A0A3S3QH96"/>
<dbReference type="PANTHER" id="PTHR22901">
    <property type="entry name" value="SIALATE O-ACETYLESTERASE"/>
    <property type="match status" value="1"/>
</dbReference>
<dbReference type="EMBL" id="SAYW01000001">
    <property type="protein sequence ID" value="RWU10140.1"/>
    <property type="molecule type" value="Genomic_DNA"/>
</dbReference>
<dbReference type="GO" id="GO:0001681">
    <property type="term" value="F:sialate O-acetylesterase activity"/>
    <property type="evidence" value="ECO:0007669"/>
    <property type="project" value="InterPro"/>
</dbReference>
<feature type="domain" description="Sialate O-acetylesterase" evidence="3">
    <location>
        <begin position="104"/>
        <end position="337"/>
    </location>
</feature>
<protein>
    <submittedName>
        <fullName evidence="4">Sialate O-acetylesterase</fullName>
    </submittedName>
</protein>
<feature type="signal peptide" evidence="2">
    <location>
        <begin position="1"/>
        <end position="19"/>
    </location>
</feature>
<dbReference type="Gene3D" id="3.40.50.1110">
    <property type="entry name" value="SGNH hydrolase"/>
    <property type="match status" value="1"/>
</dbReference>
<dbReference type="Proteomes" id="UP000284120">
    <property type="component" value="Unassembled WGS sequence"/>
</dbReference>
<proteinExistence type="predicted"/>
<dbReference type="PANTHER" id="PTHR22901:SF0">
    <property type="entry name" value="SIALATE O-ACETYLESTERASE"/>
    <property type="match status" value="1"/>
</dbReference>
<dbReference type="RefSeq" id="WP_113645635.1">
    <property type="nucleotide sequence ID" value="NZ_QMHN01000001.1"/>
</dbReference>
<comment type="caution">
    <text evidence="4">The sequence shown here is derived from an EMBL/GenBank/DDBJ whole genome shotgun (WGS) entry which is preliminary data.</text>
</comment>
<reference evidence="4 5" key="1">
    <citation type="submission" date="2018-06" db="EMBL/GenBank/DDBJ databases">
        <title>Pedobacter endophyticus sp. nov., an endophytic bacterium isolated from a leaf of Triticum aestivum.</title>
        <authorList>
            <person name="Zhang L."/>
        </authorList>
    </citation>
    <scope>NUCLEOTIDE SEQUENCE [LARGE SCALE GENOMIC DNA]</scope>
    <source>
        <strain evidence="4 5">CM134L-2</strain>
    </source>
</reference>
<evidence type="ECO:0000313" key="4">
    <source>
        <dbReference type="EMBL" id="RWU10140.1"/>
    </source>
</evidence>
<dbReference type="OrthoDB" id="9816001at2"/>
<evidence type="ECO:0000256" key="1">
    <source>
        <dbReference type="ARBA" id="ARBA00022801"/>
    </source>
</evidence>
<keyword evidence="5" id="KW-1185">Reference proteome</keyword>
<name>A0A3S3QH96_9SPHI</name>
<dbReference type="InterPro" id="IPR005181">
    <property type="entry name" value="SASA"/>
</dbReference>
<accession>A0A3S3QH96</accession>
<keyword evidence="1" id="KW-0378">Hydrolase</keyword>
<dbReference type="InterPro" id="IPR036514">
    <property type="entry name" value="SGNH_hydro_sf"/>
</dbReference>
<dbReference type="InterPro" id="IPR039329">
    <property type="entry name" value="SIAE"/>
</dbReference>
<feature type="chain" id="PRO_5018594734" evidence="2">
    <location>
        <begin position="20"/>
        <end position="473"/>
    </location>
</feature>
<keyword evidence="2" id="KW-0732">Signal</keyword>